<keyword evidence="2" id="KW-1185">Reference proteome</keyword>
<evidence type="ECO:0000313" key="2">
    <source>
        <dbReference type="Proteomes" id="UP000515392"/>
    </source>
</evidence>
<name>A0A7D5JFS1_9CAUD</name>
<accession>A0A7D5JFS1</accession>
<gene>
    <name evidence="1" type="ORF">SP5M_0018</name>
</gene>
<organism evidence="1 2">
    <name type="scientific">Escherichia phage vB_EcoP_SP5M</name>
    <dbReference type="NCBI Taxonomy" id="2750853"/>
    <lineage>
        <taxon>Viruses</taxon>
        <taxon>Duplodnaviria</taxon>
        <taxon>Heunggongvirae</taxon>
        <taxon>Uroviricota</taxon>
        <taxon>Caudoviricetes</taxon>
        <taxon>Schitoviridae</taxon>
        <taxon>Enquatrovirinae</taxon>
        <taxon>Gamaleyavirus</taxon>
        <taxon>Gamaleyavirus Sp5m</taxon>
    </lineage>
</organism>
<reference evidence="1 2" key="1">
    <citation type="submission" date="2020-06" db="EMBL/GenBank/DDBJ databases">
        <title>Complete genome sequences of eight phages infecting swine Enterotoxigenic Escherichia coli.</title>
        <authorList>
            <person name="Ferreira A."/>
            <person name="Oliveira H."/>
            <person name="Silva D."/>
            <person name="Almeida C."/>
            <person name="Burgan J."/>
            <person name="Azered J."/>
            <person name="Oliveira A."/>
        </authorList>
    </citation>
    <scope>NUCLEOTIDE SEQUENCE [LARGE SCALE GENOMIC DNA]</scope>
</reference>
<evidence type="ECO:0000313" key="1">
    <source>
        <dbReference type="EMBL" id="QLF80713.1"/>
    </source>
</evidence>
<protein>
    <submittedName>
        <fullName evidence="1">Uncharacterized protein</fullName>
    </submittedName>
</protein>
<proteinExistence type="predicted"/>
<dbReference type="Proteomes" id="UP000515392">
    <property type="component" value="Segment"/>
</dbReference>
<sequence>MKEIFVFTTNTLGQHTKGAAKVAYKKHGARWGMAYGQYGNSFAIPVKNQDGQYIREEYINGFVEGFINYAAINPQWDFHLHSTEHLDPYQFINATGNVLFPEEWRQYLGDNYNYWGTF</sequence>
<dbReference type="EMBL" id="MT682708">
    <property type="protein sequence ID" value="QLF80713.1"/>
    <property type="molecule type" value="Genomic_DNA"/>
</dbReference>